<dbReference type="SUPFAM" id="SSF56112">
    <property type="entry name" value="Protein kinase-like (PK-like)"/>
    <property type="match status" value="1"/>
</dbReference>
<dbReference type="GO" id="GO:0005524">
    <property type="term" value="F:ATP binding"/>
    <property type="evidence" value="ECO:0007669"/>
    <property type="project" value="UniProtKB-UniRule"/>
</dbReference>
<protein>
    <recommendedName>
        <fullName evidence="7">mitogen-activated protein kinase kinase</fullName>
        <ecNumber evidence="7">2.7.12.2</ecNumber>
    </recommendedName>
</protein>
<sequence>MYPVMPQTLDEPMDDVEIGDAQLVPDGANDVETISNLRYIQVFISGKLIFPKDARGNAKEYCFGYEDLTDLGAIGEGAYGRVNKMLHNESGRMMAVKKVRIKFGKDDDNESSRSMSRLRREVEAIRSASDCPEIVCFYGVTFYEGDCLVCMELMDSSLGELYKIAHKQAGMFDERILGHIAVSVLKALSHLKNENKIIHRDIKPSNILLNLRGMIKLCDFGISGYLVGSVALSLEAGCRPYMAPERLMTEKGYDIRSDVWSLGITLEEVAIGEFPYPEFNENELFFQLQQVVYGDAPIMVPDVYSIQTVNFINSCLVKEPELRPNYIKLMATDYYKYYDKLEGTPTYVAEYLQKECDCVGSWNTNTHLDSFGNNKMKDGQAKKKMKDKIEALTH</sequence>
<keyword evidence="1 9" id="KW-0723">Serine/threonine-protein kinase</keyword>
<dbReference type="FunFam" id="3.30.200.20:FF:000040">
    <property type="entry name" value="Dual specificity mitogen-activated protein kinase kinase"/>
    <property type="match status" value="1"/>
</dbReference>
<evidence type="ECO:0000256" key="2">
    <source>
        <dbReference type="ARBA" id="ARBA00022679"/>
    </source>
</evidence>
<reference evidence="12 13" key="1">
    <citation type="submission" date="2024-08" db="EMBL/GenBank/DDBJ databases">
        <title>Gnathostoma spinigerum genome.</title>
        <authorList>
            <person name="Gonzalez-Bertolin B."/>
            <person name="Monzon S."/>
            <person name="Zaballos A."/>
            <person name="Jimenez P."/>
            <person name="Dekumyoy P."/>
            <person name="Varona S."/>
            <person name="Cuesta I."/>
            <person name="Sumanam S."/>
            <person name="Adisakwattana P."/>
            <person name="Gasser R.B."/>
            <person name="Hernandez-Gonzalez A."/>
            <person name="Young N.D."/>
            <person name="Perteguer M.J."/>
        </authorList>
    </citation>
    <scope>NUCLEOTIDE SEQUENCE [LARGE SCALE GENOMIC DNA]</scope>
    <source>
        <strain evidence="12">AL3</strain>
        <tissue evidence="12">Liver</tissue>
    </source>
</reference>
<keyword evidence="2" id="KW-0808">Transferase</keyword>
<dbReference type="Gene3D" id="1.10.510.10">
    <property type="entry name" value="Transferase(Phosphotransferase) domain 1"/>
    <property type="match status" value="1"/>
</dbReference>
<keyword evidence="5 8" id="KW-0067">ATP-binding</keyword>
<dbReference type="PROSITE" id="PS50011">
    <property type="entry name" value="PROTEIN_KINASE_DOM"/>
    <property type="match status" value="1"/>
</dbReference>
<accession>A0ABD6EUI5</accession>
<gene>
    <name evidence="12" type="ORF">AB6A40_006936</name>
</gene>
<evidence type="ECO:0000256" key="9">
    <source>
        <dbReference type="RuleBase" id="RU000304"/>
    </source>
</evidence>
<dbReference type="Pfam" id="PF00069">
    <property type="entry name" value="Pkinase"/>
    <property type="match status" value="1"/>
</dbReference>
<dbReference type="AlphaFoldDB" id="A0ABD6EUI5"/>
<evidence type="ECO:0000256" key="7">
    <source>
        <dbReference type="ARBA" id="ARBA00038999"/>
    </source>
</evidence>
<proteinExistence type="inferred from homology"/>
<dbReference type="EC" id="2.7.12.2" evidence="7"/>
<evidence type="ECO:0000313" key="12">
    <source>
        <dbReference type="EMBL" id="MFH4980227.1"/>
    </source>
</evidence>
<evidence type="ECO:0000259" key="11">
    <source>
        <dbReference type="PROSITE" id="PS50011"/>
    </source>
</evidence>
<dbReference type="InterPro" id="IPR017441">
    <property type="entry name" value="Protein_kinase_ATP_BS"/>
</dbReference>
<dbReference type="PROSITE" id="PS00107">
    <property type="entry name" value="PROTEIN_KINASE_ATP"/>
    <property type="match status" value="1"/>
</dbReference>
<dbReference type="GO" id="GO:0004708">
    <property type="term" value="F:MAP kinase kinase activity"/>
    <property type="evidence" value="ECO:0007669"/>
    <property type="project" value="UniProtKB-EC"/>
</dbReference>
<dbReference type="EMBL" id="JBGFUD010005254">
    <property type="protein sequence ID" value="MFH4980227.1"/>
    <property type="molecule type" value="Genomic_DNA"/>
</dbReference>
<organism evidence="12 13">
    <name type="scientific">Gnathostoma spinigerum</name>
    <dbReference type="NCBI Taxonomy" id="75299"/>
    <lineage>
        <taxon>Eukaryota</taxon>
        <taxon>Metazoa</taxon>
        <taxon>Ecdysozoa</taxon>
        <taxon>Nematoda</taxon>
        <taxon>Chromadorea</taxon>
        <taxon>Rhabditida</taxon>
        <taxon>Spirurina</taxon>
        <taxon>Gnathostomatomorpha</taxon>
        <taxon>Gnathostomatoidea</taxon>
        <taxon>Gnathostomatidae</taxon>
        <taxon>Gnathostoma</taxon>
    </lineage>
</organism>
<feature type="compositionally biased region" description="Basic and acidic residues" evidence="10">
    <location>
        <begin position="375"/>
        <end position="394"/>
    </location>
</feature>
<dbReference type="GO" id="GO:0004674">
    <property type="term" value="F:protein serine/threonine kinase activity"/>
    <property type="evidence" value="ECO:0007669"/>
    <property type="project" value="UniProtKB-KW"/>
</dbReference>
<comment type="similarity">
    <text evidence="6">Belongs to the protein kinase superfamily. STE Ser/Thr protein kinase family. MAP kinase kinase subfamily.</text>
</comment>
<comment type="caution">
    <text evidence="12">The sequence shown here is derived from an EMBL/GenBank/DDBJ whole genome shotgun (WGS) entry which is preliminary data.</text>
</comment>
<dbReference type="InterPro" id="IPR000719">
    <property type="entry name" value="Prot_kinase_dom"/>
</dbReference>
<keyword evidence="3 8" id="KW-0547">Nucleotide-binding</keyword>
<keyword evidence="4" id="KW-0418">Kinase</keyword>
<evidence type="ECO:0000256" key="4">
    <source>
        <dbReference type="ARBA" id="ARBA00022777"/>
    </source>
</evidence>
<dbReference type="Gene3D" id="3.30.200.20">
    <property type="entry name" value="Phosphorylase Kinase, domain 1"/>
    <property type="match status" value="1"/>
</dbReference>
<evidence type="ECO:0000256" key="6">
    <source>
        <dbReference type="ARBA" id="ARBA00038035"/>
    </source>
</evidence>
<dbReference type="InterPro" id="IPR011009">
    <property type="entry name" value="Kinase-like_dom_sf"/>
</dbReference>
<evidence type="ECO:0000256" key="3">
    <source>
        <dbReference type="ARBA" id="ARBA00022741"/>
    </source>
</evidence>
<dbReference type="Proteomes" id="UP001608902">
    <property type="component" value="Unassembled WGS sequence"/>
</dbReference>
<name>A0ABD6EUI5_9BILA</name>
<dbReference type="InterPro" id="IPR008271">
    <property type="entry name" value="Ser/Thr_kinase_AS"/>
</dbReference>
<keyword evidence="13" id="KW-1185">Reference proteome</keyword>
<evidence type="ECO:0000256" key="8">
    <source>
        <dbReference type="PROSITE-ProRule" id="PRU10141"/>
    </source>
</evidence>
<dbReference type="PANTHER" id="PTHR48013">
    <property type="entry name" value="DUAL SPECIFICITY MITOGEN-ACTIVATED PROTEIN KINASE KINASE 5-RELATED"/>
    <property type="match status" value="1"/>
</dbReference>
<dbReference type="PANTHER" id="PTHR48013:SF28">
    <property type="entry name" value="DUAL SPECIFICITY MITOGEN-ACTIVATED PROTEIN KINASE KINASE SEK-1"/>
    <property type="match status" value="1"/>
</dbReference>
<dbReference type="PROSITE" id="PS00108">
    <property type="entry name" value="PROTEIN_KINASE_ST"/>
    <property type="match status" value="1"/>
</dbReference>
<evidence type="ECO:0000256" key="1">
    <source>
        <dbReference type="ARBA" id="ARBA00022527"/>
    </source>
</evidence>
<evidence type="ECO:0000313" key="13">
    <source>
        <dbReference type="Proteomes" id="UP001608902"/>
    </source>
</evidence>
<feature type="domain" description="Protein kinase" evidence="11">
    <location>
        <begin position="68"/>
        <end position="338"/>
    </location>
</feature>
<evidence type="ECO:0000256" key="10">
    <source>
        <dbReference type="SAM" id="MobiDB-lite"/>
    </source>
</evidence>
<dbReference type="SMART" id="SM00220">
    <property type="entry name" value="S_TKc"/>
    <property type="match status" value="1"/>
</dbReference>
<evidence type="ECO:0000256" key="5">
    <source>
        <dbReference type="ARBA" id="ARBA00022840"/>
    </source>
</evidence>
<feature type="binding site" evidence="8">
    <location>
        <position position="98"/>
    </location>
    <ligand>
        <name>ATP</name>
        <dbReference type="ChEBI" id="CHEBI:30616"/>
    </ligand>
</feature>
<feature type="region of interest" description="Disordered" evidence="10">
    <location>
        <begin position="373"/>
        <end position="394"/>
    </location>
</feature>